<evidence type="ECO:0000313" key="2">
    <source>
        <dbReference type="Proteomes" id="UP000320773"/>
    </source>
</evidence>
<sequence length="148" mass="17739">MKKNTKNIHIGSILEQSVEEQNISLERVAKYFKCSIDDVEKMFLDKSLDSEQLLKWCKLLKYDFFRYYTGHLILYHGISTSVRKQADKNMQGFFKKNVYTVQIKNYILDGINKNKFTINEVMDKYNIPRTTIYNWLRKETVIDYKLNN</sequence>
<dbReference type="AlphaFoldDB" id="A0A543G2X7"/>
<evidence type="ECO:0000313" key="1">
    <source>
        <dbReference type="EMBL" id="TQM40417.1"/>
    </source>
</evidence>
<dbReference type="InterPro" id="IPR010921">
    <property type="entry name" value="Trp_repressor/repl_initiator"/>
</dbReference>
<proteinExistence type="predicted"/>
<dbReference type="SUPFAM" id="SSF48295">
    <property type="entry name" value="TrpR-like"/>
    <property type="match status" value="1"/>
</dbReference>
<dbReference type="Proteomes" id="UP000320773">
    <property type="component" value="Unassembled WGS sequence"/>
</dbReference>
<reference evidence="1 2" key="1">
    <citation type="submission" date="2019-06" db="EMBL/GenBank/DDBJ databases">
        <title>Genomic Encyclopedia of Archaeal and Bacterial Type Strains, Phase II (KMG-II): from individual species to whole genera.</title>
        <authorList>
            <person name="Goeker M."/>
        </authorList>
    </citation>
    <scope>NUCLEOTIDE SEQUENCE [LARGE SCALE GENOMIC DNA]</scope>
    <source>
        <strain evidence="1 2">DSM 24789</strain>
    </source>
</reference>
<protein>
    <submittedName>
        <fullName evidence="1">Uncharacterized protein</fullName>
    </submittedName>
</protein>
<dbReference type="Gene3D" id="1.10.10.60">
    <property type="entry name" value="Homeodomain-like"/>
    <property type="match status" value="1"/>
</dbReference>
<dbReference type="EMBL" id="VFPJ01000001">
    <property type="protein sequence ID" value="TQM40417.1"/>
    <property type="molecule type" value="Genomic_DNA"/>
</dbReference>
<name>A0A543G2X7_9FLAO</name>
<gene>
    <name evidence="1" type="ORF">BC670_1303</name>
</gene>
<comment type="caution">
    <text evidence="1">The sequence shown here is derived from an EMBL/GenBank/DDBJ whole genome shotgun (WGS) entry which is preliminary data.</text>
</comment>
<dbReference type="GO" id="GO:0043565">
    <property type="term" value="F:sequence-specific DNA binding"/>
    <property type="evidence" value="ECO:0007669"/>
    <property type="project" value="InterPro"/>
</dbReference>
<dbReference type="RefSeq" id="WP_089079680.1">
    <property type="nucleotide sequence ID" value="NZ_VFPJ01000001.1"/>
</dbReference>
<accession>A0A543G2X7</accession>
<organism evidence="1 2">
    <name type="scientific">Flavobacterium branchiophilum</name>
    <dbReference type="NCBI Taxonomy" id="55197"/>
    <lineage>
        <taxon>Bacteria</taxon>
        <taxon>Pseudomonadati</taxon>
        <taxon>Bacteroidota</taxon>
        <taxon>Flavobacteriia</taxon>
        <taxon>Flavobacteriales</taxon>
        <taxon>Flavobacteriaceae</taxon>
        <taxon>Flavobacterium</taxon>
    </lineage>
</organism>